<proteinExistence type="inferred from homology"/>
<dbReference type="NCBIfam" id="TIGR01552">
    <property type="entry name" value="phd_fam"/>
    <property type="match status" value="1"/>
</dbReference>
<dbReference type="Pfam" id="PF02604">
    <property type="entry name" value="PhdYeFM_antitox"/>
    <property type="match status" value="1"/>
</dbReference>
<comment type="function">
    <text evidence="2">Antitoxin component of a type II toxin-antitoxin (TA) system.</text>
</comment>
<evidence type="ECO:0000256" key="2">
    <source>
        <dbReference type="RuleBase" id="RU362080"/>
    </source>
</evidence>
<evidence type="ECO:0000256" key="1">
    <source>
        <dbReference type="ARBA" id="ARBA00009981"/>
    </source>
</evidence>
<gene>
    <name evidence="3" type="ORF">DMENIID0002_05020</name>
</gene>
<dbReference type="EMBL" id="AP029170">
    <property type="protein sequence ID" value="BFD45856.1"/>
    <property type="molecule type" value="Genomic_DNA"/>
</dbReference>
<dbReference type="SUPFAM" id="SSF143120">
    <property type="entry name" value="YefM-like"/>
    <property type="match status" value="1"/>
</dbReference>
<accession>A0AAT9G7Q9</accession>
<dbReference type="InterPro" id="IPR036165">
    <property type="entry name" value="YefM-like_sf"/>
</dbReference>
<name>A0AAT9G7Q9_9RICK</name>
<dbReference type="Gene3D" id="3.40.1620.10">
    <property type="entry name" value="YefM-like domain"/>
    <property type="match status" value="1"/>
</dbReference>
<dbReference type="InterPro" id="IPR006442">
    <property type="entry name" value="Antitoxin_Phd/YefM"/>
</dbReference>
<organism evidence="3">
    <name type="scientific">Candidatus Tisiphia endosymbiont of Sergentomyia squamirostris</name>
    <dbReference type="NCBI Taxonomy" id="3113639"/>
    <lineage>
        <taxon>Bacteria</taxon>
        <taxon>Pseudomonadati</taxon>
        <taxon>Pseudomonadota</taxon>
        <taxon>Alphaproteobacteria</taxon>
        <taxon>Rickettsiales</taxon>
        <taxon>Rickettsiaceae</taxon>
        <taxon>Rickettsieae</taxon>
        <taxon>Candidatus Tisiphia</taxon>
    </lineage>
</organism>
<dbReference type="AlphaFoldDB" id="A0AAT9G7Q9"/>
<comment type="similarity">
    <text evidence="1 2">Belongs to the phD/YefM antitoxin family.</text>
</comment>
<evidence type="ECO:0000313" key="3">
    <source>
        <dbReference type="EMBL" id="BFD45856.1"/>
    </source>
</evidence>
<sequence length="88" mass="9926">MEELNATEAKREFGELLIKVQKEPISISRNGKPIAVIVSDKEFHELESFKEQVLKLAISEGLDDLAKNKIHSHKVVFDNLKIKLNGSV</sequence>
<protein>
    <recommendedName>
        <fullName evidence="2">Antitoxin</fullName>
    </recommendedName>
</protein>
<reference evidence="3" key="1">
    <citation type="submission" date="2024-01" db="EMBL/GenBank/DDBJ databases">
        <title>Sequencing the genomes of a sandfly, Sergentomyia squamirostris, and its two endosymbionts.</title>
        <authorList>
            <person name="Itokawa K."/>
            <person name="Sanjoba C."/>
        </authorList>
    </citation>
    <scope>NUCLEOTIDE SEQUENCE</scope>
    <source>
        <strain evidence="3">RiSSQ</strain>
    </source>
</reference>